<dbReference type="EMBL" id="MFQE01000009">
    <property type="protein sequence ID" value="OGH73876.1"/>
    <property type="molecule type" value="Genomic_DNA"/>
</dbReference>
<feature type="region of interest" description="Disordered" evidence="1">
    <location>
        <begin position="42"/>
        <end position="61"/>
    </location>
</feature>
<name>A0A1F6MQE5_9BACT</name>
<dbReference type="Proteomes" id="UP000177457">
    <property type="component" value="Unassembled WGS sequence"/>
</dbReference>
<reference evidence="2 3" key="1">
    <citation type="journal article" date="2016" name="Nat. Commun.">
        <title>Thousands of microbial genomes shed light on interconnected biogeochemical processes in an aquifer system.</title>
        <authorList>
            <person name="Anantharaman K."/>
            <person name="Brown C.T."/>
            <person name="Hug L.A."/>
            <person name="Sharon I."/>
            <person name="Castelle C.J."/>
            <person name="Probst A.J."/>
            <person name="Thomas B.C."/>
            <person name="Singh A."/>
            <person name="Wilkins M.J."/>
            <person name="Karaoz U."/>
            <person name="Brodie E.L."/>
            <person name="Williams K.H."/>
            <person name="Hubbard S.S."/>
            <person name="Banfield J.F."/>
        </authorList>
    </citation>
    <scope>NUCLEOTIDE SEQUENCE [LARGE SCALE GENOMIC DNA]</scope>
</reference>
<organism evidence="2 3">
    <name type="scientific">Candidatus Magasanikbacteria bacterium RIFCSPHIGHO2_02_FULL_51_14</name>
    <dbReference type="NCBI Taxonomy" id="1798683"/>
    <lineage>
        <taxon>Bacteria</taxon>
        <taxon>Candidatus Magasanikiibacteriota</taxon>
    </lineage>
</organism>
<comment type="caution">
    <text evidence="2">The sequence shown here is derived from an EMBL/GenBank/DDBJ whole genome shotgun (WGS) entry which is preliminary data.</text>
</comment>
<protein>
    <submittedName>
        <fullName evidence="2">Uncharacterized protein</fullName>
    </submittedName>
</protein>
<gene>
    <name evidence="2" type="ORF">A3C90_04600</name>
</gene>
<accession>A0A1F6MQE5</accession>
<sequence>MWDTHLVFSPATAGEQRWRLIAGIDESRFLLPLDRSLVSPETKVPSASQCQSKDWRRDRGSLSKAESCPAKEEFQISELVPRNSRDCRFQIE</sequence>
<evidence type="ECO:0000313" key="2">
    <source>
        <dbReference type="EMBL" id="OGH73876.1"/>
    </source>
</evidence>
<dbReference type="AlphaFoldDB" id="A0A1F6MQE5"/>
<evidence type="ECO:0000313" key="3">
    <source>
        <dbReference type="Proteomes" id="UP000177457"/>
    </source>
</evidence>
<proteinExistence type="predicted"/>
<evidence type="ECO:0000256" key="1">
    <source>
        <dbReference type="SAM" id="MobiDB-lite"/>
    </source>
</evidence>